<comment type="caution">
    <text evidence="5">Lacks conserved residue(s) required for the propagation of feature annotation.</text>
</comment>
<accession>A0A1M4USW9</accession>
<evidence type="ECO:0000256" key="10">
    <source>
        <dbReference type="RuleBase" id="RU004175"/>
    </source>
</evidence>
<dbReference type="FunFam" id="3.40.50.1980:FF:000001">
    <property type="entry name" value="Histidinol dehydrogenase"/>
    <property type="match status" value="1"/>
</dbReference>
<comment type="cofactor">
    <cofactor evidence="5 9">
        <name>Zn(2+)</name>
        <dbReference type="ChEBI" id="CHEBI:29105"/>
    </cofactor>
    <text evidence="5 9">Binds 1 zinc ion per subunit.</text>
</comment>
<dbReference type="GO" id="GO:0008270">
    <property type="term" value="F:zinc ion binding"/>
    <property type="evidence" value="ECO:0007669"/>
    <property type="project" value="UniProtKB-UniRule"/>
</dbReference>
<dbReference type="RefSeq" id="WP_143156326.1">
    <property type="nucleotide sequence ID" value="NZ_FQVB01000005.1"/>
</dbReference>
<dbReference type="GO" id="GO:0004399">
    <property type="term" value="F:histidinol dehydrogenase activity"/>
    <property type="evidence" value="ECO:0007669"/>
    <property type="project" value="UniProtKB-UniRule"/>
</dbReference>
<dbReference type="GO" id="GO:0005829">
    <property type="term" value="C:cytosol"/>
    <property type="evidence" value="ECO:0007669"/>
    <property type="project" value="TreeGrafter"/>
</dbReference>
<evidence type="ECO:0000256" key="2">
    <source>
        <dbReference type="ARBA" id="ARBA00022723"/>
    </source>
</evidence>
<evidence type="ECO:0000313" key="11">
    <source>
        <dbReference type="EMBL" id="SHE59713.1"/>
    </source>
</evidence>
<dbReference type="EMBL" id="FQVB01000005">
    <property type="protein sequence ID" value="SHE59713.1"/>
    <property type="molecule type" value="Genomic_DNA"/>
</dbReference>
<dbReference type="CDD" id="cd06572">
    <property type="entry name" value="Histidinol_dh"/>
    <property type="match status" value="1"/>
</dbReference>
<evidence type="ECO:0000313" key="12">
    <source>
        <dbReference type="Proteomes" id="UP000184076"/>
    </source>
</evidence>
<sequence>MLPVLVYPSQEAKEFFVKVTRRQVDADPEVERRVQEILKRVRDEGDAALVDFTKRFDAPDFSESLLTVSAEEIDRAYGAVDPVLLADIRRARDNIAAFHRRQLQGSWFDTFDGGVFLGQMTRPVSSAGVYVPGGKGGETPLVSTVLMTAVPADIAGVRDIAMVTPPCRDGSVNPYLLVAAREAGVTRIHRAGSAWAIAALAFGTPRIKPVDVIVGPGNIYVATAKRMVYGRVGIDSLAGPSEVVVVADGEADPDFVAADLLSQAEHDPLSSAVCITPDQDLIERLPEALARQLEKLPRRETAREALSRFGAVVKTVSLEEAVHVANLLAPEHLELLVAKPWDLLPRVKHAGAVFLGAYSPEAVGDYFAGPNHVLPTSGTARFASALGVETFLKKTSVVSYNKEAFEKDADAVIRLAGLEKLDAHARSVSIRKEKLGRSS</sequence>
<keyword evidence="3 5" id="KW-0862">Zinc</keyword>
<dbReference type="AlphaFoldDB" id="A0A1M4USW9"/>
<dbReference type="PANTHER" id="PTHR21256">
    <property type="entry name" value="HISTIDINOL DEHYDROGENASE HDH"/>
    <property type="match status" value="1"/>
</dbReference>
<dbReference type="InterPro" id="IPR001692">
    <property type="entry name" value="Histidinol_DH_CS"/>
</dbReference>
<dbReference type="UniPathway" id="UPA00031">
    <property type="reaction ID" value="UER00014"/>
</dbReference>
<keyword evidence="4 5" id="KW-0560">Oxidoreductase</keyword>
<evidence type="ECO:0000256" key="1">
    <source>
        <dbReference type="ARBA" id="ARBA00010178"/>
    </source>
</evidence>
<feature type="binding site" evidence="5 8">
    <location>
        <position position="365"/>
    </location>
    <ligand>
        <name>substrate</name>
    </ligand>
</feature>
<feature type="binding site" evidence="5 9">
    <location>
        <position position="365"/>
    </location>
    <ligand>
        <name>Zn(2+)</name>
        <dbReference type="ChEBI" id="CHEBI:29105"/>
    </ligand>
</feature>
<dbReference type="PIRSF" id="PIRSF000099">
    <property type="entry name" value="Histidinol_dh"/>
    <property type="match status" value="1"/>
</dbReference>
<dbReference type="PROSITE" id="PS00611">
    <property type="entry name" value="HISOL_DEHYDROGENASE"/>
    <property type="match status" value="1"/>
</dbReference>
<evidence type="ECO:0000256" key="8">
    <source>
        <dbReference type="PIRSR" id="PIRSR000099-3"/>
    </source>
</evidence>
<dbReference type="PRINTS" id="PR00083">
    <property type="entry name" value="HOLDHDRGNASE"/>
</dbReference>
<protein>
    <recommendedName>
        <fullName evidence="5">Histidinol dehydrogenase</fullName>
        <shortName evidence="5">HDH</shortName>
        <ecNumber evidence="5">1.1.1.23</ecNumber>
    </recommendedName>
</protein>
<dbReference type="GO" id="GO:0051287">
    <property type="term" value="F:NAD binding"/>
    <property type="evidence" value="ECO:0007669"/>
    <property type="project" value="InterPro"/>
</dbReference>
<evidence type="ECO:0000256" key="5">
    <source>
        <dbReference type="HAMAP-Rule" id="MF_01024"/>
    </source>
</evidence>
<comment type="similarity">
    <text evidence="1 5 6 10">Belongs to the histidinol dehydrogenase family.</text>
</comment>
<dbReference type="InterPro" id="IPR022695">
    <property type="entry name" value="Histidinol_DH_monofunct"/>
</dbReference>
<comment type="function">
    <text evidence="5">Catalyzes the sequential NAD-dependent oxidations of L-histidinol to L-histidinaldehyde and then to L-histidine.</text>
</comment>
<dbReference type="EC" id="1.1.1.23" evidence="5"/>
<keyword evidence="5" id="KW-0520">NAD</keyword>
<dbReference type="NCBIfam" id="TIGR00069">
    <property type="entry name" value="hisD"/>
    <property type="match status" value="1"/>
</dbReference>
<evidence type="ECO:0000256" key="9">
    <source>
        <dbReference type="PIRSR" id="PIRSR000099-4"/>
    </source>
</evidence>
<organism evidence="11 12">
    <name type="scientific">Desulfacinum infernum DSM 9756</name>
    <dbReference type="NCBI Taxonomy" id="1121391"/>
    <lineage>
        <taxon>Bacteria</taxon>
        <taxon>Pseudomonadati</taxon>
        <taxon>Thermodesulfobacteriota</taxon>
        <taxon>Syntrophobacteria</taxon>
        <taxon>Syntrophobacterales</taxon>
        <taxon>Syntrophobacteraceae</taxon>
        <taxon>Desulfacinum</taxon>
    </lineage>
</organism>
<feature type="binding site" evidence="5 8">
    <location>
        <position position="241"/>
    </location>
    <ligand>
        <name>substrate</name>
    </ligand>
</feature>
<comment type="pathway">
    <text evidence="5">Amino-acid biosynthesis; L-histidine biosynthesis; L-histidine from 5-phospho-alpha-D-ribose 1-diphosphate: step 9/9.</text>
</comment>
<proteinExistence type="inferred from homology"/>
<dbReference type="InterPro" id="IPR012131">
    <property type="entry name" value="Hstdl_DH"/>
</dbReference>
<dbReference type="InterPro" id="IPR016161">
    <property type="entry name" value="Ald_DH/histidinol_DH"/>
</dbReference>
<feature type="binding site" evidence="5 8">
    <location>
        <position position="332"/>
    </location>
    <ligand>
        <name>substrate</name>
    </ligand>
</feature>
<dbReference type="SUPFAM" id="SSF53720">
    <property type="entry name" value="ALDH-like"/>
    <property type="match status" value="1"/>
</dbReference>
<feature type="binding site" evidence="5 8">
    <location>
        <position position="419"/>
    </location>
    <ligand>
        <name>substrate</name>
    </ligand>
</feature>
<dbReference type="PANTHER" id="PTHR21256:SF2">
    <property type="entry name" value="HISTIDINE BIOSYNTHESIS TRIFUNCTIONAL PROTEIN"/>
    <property type="match status" value="1"/>
</dbReference>
<feature type="binding site" evidence="5 8">
    <location>
        <position position="266"/>
    </location>
    <ligand>
        <name>substrate</name>
    </ligand>
</feature>
<dbReference type="Proteomes" id="UP000184076">
    <property type="component" value="Unassembled WGS sequence"/>
</dbReference>
<feature type="binding site" evidence="5 9">
    <location>
        <position position="424"/>
    </location>
    <ligand>
        <name>Zn(2+)</name>
        <dbReference type="ChEBI" id="CHEBI:29105"/>
    </ligand>
</feature>
<keyword evidence="5" id="KW-0368">Histidine biosynthesis</keyword>
<dbReference type="OrthoDB" id="9805269at2"/>
<keyword evidence="2 5" id="KW-0479">Metal-binding</keyword>
<dbReference type="STRING" id="1121391.SAMN02745206_00559"/>
<keyword evidence="5" id="KW-0028">Amino-acid biosynthesis</keyword>
<dbReference type="HAMAP" id="MF_01024">
    <property type="entry name" value="HisD"/>
    <property type="match status" value="1"/>
</dbReference>
<dbReference type="Pfam" id="PF00815">
    <property type="entry name" value="Histidinol_dh"/>
    <property type="match status" value="1"/>
</dbReference>
<gene>
    <name evidence="5" type="primary">hisD</name>
    <name evidence="11" type="ORF">SAMN02745206_00559</name>
</gene>
<dbReference type="GO" id="GO:0000105">
    <property type="term" value="P:L-histidine biosynthetic process"/>
    <property type="evidence" value="ECO:0007669"/>
    <property type="project" value="UniProtKB-UniRule"/>
</dbReference>
<dbReference type="Gene3D" id="1.20.5.1300">
    <property type="match status" value="1"/>
</dbReference>
<feature type="binding site" evidence="5 9">
    <location>
        <position position="266"/>
    </location>
    <ligand>
        <name>Zn(2+)</name>
        <dbReference type="ChEBI" id="CHEBI:29105"/>
    </ligand>
</feature>
<comment type="catalytic activity">
    <reaction evidence="5">
        <text>L-histidinol + 2 NAD(+) + H2O = L-histidine + 2 NADH + 3 H(+)</text>
        <dbReference type="Rhea" id="RHEA:20641"/>
        <dbReference type="ChEBI" id="CHEBI:15377"/>
        <dbReference type="ChEBI" id="CHEBI:15378"/>
        <dbReference type="ChEBI" id="CHEBI:57540"/>
        <dbReference type="ChEBI" id="CHEBI:57595"/>
        <dbReference type="ChEBI" id="CHEBI:57699"/>
        <dbReference type="ChEBI" id="CHEBI:57945"/>
        <dbReference type="EC" id="1.1.1.23"/>
    </reaction>
</comment>
<keyword evidence="12" id="KW-1185">Reference proteome</keyword>
<dbReference type="Gene3D" id="3.40.50.1980">
    <property type="entry name" value="Nitrogenase molybdenum iron protein domain"/>
    <property type="match status" value="2"/>
</dbReference>
<evidence type="ECO:0000256" key="6">
    <source>
        <dbReference type="PIRNR" id="PIRNR000099"/>
    </source>
</evidence>
<evidence type="ECO:0000256" key="3">
    <source>
        <dbReference type="ARBA" id="ARBA00022833"/>
    </source>
</evidence>
<evidence type="ECO:0000256" key="4">
    <source>
        <dbReference type="ARBA" id="ARBA00023002"/>
    </source>
</evidence>
<feature type="active site" description="Proton acceptor" evidence="5 7">
    <location>
        <position position="331"/>
    </location>
</feature>
<evidence type="ECO:0000256" key="7">
    <source>
        <dbReference type="PIRSR" id="PIRSR000099-1"/>
    </source>
</evidence>
<feature type="binding site" evidence="5 9">
    <location>
        <position position="263"/>
    </location>
    <ligand>
        <name>Zn(2+)</name>
        <dbReference type="ChEBI" id="CHEBI:29105"/>
    </ligand>
</feature>
<name>A0A1M4USW9_9BACT</name>
<feature type="binding site" evidence="5 8">
    <location>
        <position position="424"/>
    </location>
    <ligand>
        <name>substrate</name>
    </ligand>
</feature>
<feature type="binding site" evidence="5 8">
    <location>
        <position position="263"/>
    </location>
    <ligand>
        <name>substrate</name>
    </ligand>
</feature>
<feature type="active site" description="Proton acceptor" evidence="5 7">
    <location>
        <position position="332"/>
    </location>
</feature>
<reference evidence="12" key="1">
    <citation type="submission" date="2016-11" db="EMBL/GenBank/DDBJ databases">
        <authorList>
            <person name="Varghese N."/>
            <person name="Submissions S."/>
        </authorList>
    </citation>
    <scope>NUCLEOTIDE SEQUENCE [LARGE SCALE GENOMIC DNA]</scope>
    <source>
        <strain evidence="12">DSM 9756</strain>
    </source>
</reference>